<dbReference type="AlphaFoldDB" id="A0A8H6ZNH3"/>
<dbReference type="OrthoDB" id="771136at2759"/>
<dbReference type="PANTHER" id="PTHR47966">
    <property type="entry name" value="BETA-SITE APP-CLEAVING ENZYME, ISOFORM A-RELATED"/>
    <property type="match status" value="1"/>
</dbReference>
<dbReference type="Pfam" id="PF00026">
    <property type="entry name" value="Asp"/>
    <property type="match status" value="2"/>
</dbReference>
<dbReference type="InterPro" id="IPR021109">
    <property type="entry name" value="Peptidase_aspartic_dom_sf"/>
</dbReference>
<comment type="caution">
    <text evidence="6">The sequence shown here is derived from an EMBL/GenBank/DDBJ whole genome shotgun (WGS) entry which is preliminary data.</text>
</comment>
<dbReference type="CDD" id="cd05471">
    <property type="entry name" value="pepsin_like"/>
    <property type="match status" value="1"/>
</dbReference>
<reference evidence="6" key="1">
    <citation type="submission" date="2019-07" db="EMBL/GenBank/DDBJ databases">
        <authorList>
            <person name="Palmer J.M."/>
        </authorList>
    </citation>
    <scope>NUCLEOTIDE SEQUENCE</scope>
    <source>
        <strain evidence="6">PC9</strain>
    </source>
</reference>
<protein>
    <recommendedName>
        <fullName evidence="5">Peptidase A1 domain-containing protein</fullName>
    </recommendedName>
</protein>
<feature type="transmembrane region" description="Helical" evidence="3">
    <location>
        <begin position="464"/>
        <end position="488"/>
    </location>
</feature>
<evidence type="ECO:0000256" key="1">
    <source>
        <dbReference type="ARBA" id="ARBA00007447"/>
    </source>
</evidence>
<dbReference type="InterPro" id="IPR001461">
    <property type="entry name" value="Aspartic_peptidase_A1"/>
</dbReference>
<dbReference type="PROSITE" id="PS51767">
    <property type="entry name" value="PEPTIDASE_A1"/>
    <property type="match status" value="1"/>
</dbReference>
<dbReference type="InterPro" id="IPR034164">
    <property type="entry name" value="Pepsin-like_dom"/>
</dbReference>
<evidence type="ECO:0000256" key="3">
    <source>
        <dbReference type="SAM" id="Phobius"/>
    </source>
</evidence>
<evidence type="ECO:0000259" key="5">
    <source>
        <dbReference type="PROSITE" id="PS51767"/>
    </source>
</evidence>
<keyword evidence="7" id="KW-1185">Reference proteome</keyword>
<proteinExistence type="inferred from homology"/>
<feature type="region of interest" description="Disordered" evidence="2">
    <location>
        <begin position="508"/>
        <end position="530"/>
    </location>
</feature>
<keyword evidence="3" id="KW-1133">Transmembrane helix</keyword>
<comment type="similarity">
    <text evidence="1">Belongs to the peptidase A1 family.</text>
</comment>
<organism evidence="6 7">
    <name type="scientific">Pleurotus ostreatus</name>
    <name type="common">Oyster mushroom</name>
    <name type="synonym">White-rot fungus</name>
    <dbReference type="NCBI Taxonomy" id="5322"/>
    <lineage>
        <taxon>Eukaryota</taxon>
        <taxon>Fungi</taxon>
        <taxon>Dikarya</taxon>
        <taxon>Basidiomycota</taxon>
        <taxon>Agaricomycotina</taxon>
        <taxon>Agaricomycetes</taxon>
        <taxon>Agaricomycetidae</taxon>
        <taxon>Agaricales</taxon>
        <taxon>Pleurotineae</taxon>
        <taxon>Pleurotaceae</taxon>
        <taxon>Pleurotus</taxon>
    </lineage>
</organism>
<keyword evidence="3" id="KW-0812">Transmembrane</keyword>
<dbReference type="GO" id="GO:0004190">
    <property type="term" value="F:aspartic-type endopeptidase activity"/>
    <property type="evidence" value="ECO:0007669"/>
    <property type="project" value="InterPro"/>
</dbReference>
<dbReference type="Gene3D" id="2.40.70.10">
    <property type="entry name" value="Acid Proteases"/>
    <property type="match status" value="2"/>
</dbReference>
<feature type="chain" id="PRO_5034126149" description="Peptidase A1 domain-containing protein" evidence="4">
    <location>
        <begin position="21"/>
        <end position="530"/>
    </location>
</feature>
<dbReference type="EMBL" id="JACETU010000008">
    <property type="protein sequence ID" value="KAF7423004.1"/>
    <property type="molecule type" value="Genomic_DNA"/>
</dbReference>
<dbReference type="Proteomes" id="UP000623687">
    <property type="component" value="Unassembled WGS sequence"/>
</dbReference>
<dbReference type="SUPFAM" id="SSF50630">
    <property type="entry name" value="Acid proteases"/>
    <property type="match status" value="1"/>
</dbReference>
<feature type="domain" description="Peptidase A1" evidence="5">
    <location>
        <begin position="63"/>
        <end position="365"/>
    </location>
</feature>
<dbReference type="VEuPathDB" id="FungiDB:PC9H_011168"/>
<evidence type="ECO:0000256" key="2">
    <source>
        <dbReference type="SAM" id="MobiDB-lite"/>
    </source>
</evidence>
<evidence type="ECO:0000313" key="7">
    <source>
        <dbReference type="Proteomes" id="UP000623687"/>
    </source>
</evidence>
<feature type="compositionally biased region" description="Polar residues" evidence="2">
    <location>
        <begin position="414"/>
        <end position="426"/>
    </location>
</feature>
<feature type="signal peptide" evidence="4">
    <location>
        <begin position="1"/>
        <end position="20"/>
    </location>
</feature>
<feature type="region of interest" description="Disordered" evidence="2">
    <location>
        <begin position="401"/>
        <end position="451"/>
    </location>
</feature>
<dbReference type="PANTHER" id="PTHR47966:SF51">
    <property type="entry name" value="BETA-SITE APP-CLEAVING ENZYME, ISOFORM A-RELATED"/>
    <property type="match status" value="1"/>
</dbReference>
<keyword evidence="3" id="KW-0472">Membrane</keyword>
<feature type="compositionally biased region" description="Low complexity" evidence="2">
    <location>
        <begin position="440"/>
        <end position="451"/>
    </location>
</feature>
<accession>A0A8H6ZNH3</accession>
<keyword evidence="4" id="KW-0732">Signal</keyword>
<dbReference type="InterPro" id="IPR033121">
    <property type="entry name" value="PEPTIDASE_A1"/>
</dbReference>
<dbReference type="GO" id="GO:0006508">
    <property type="term" value="P:proteolysis"/>
    <property type="evidence" value="ECO:0007669"/>
    <property type="project" value="InterPro"/>
</dbReference>
<evidence type="ECO:0000313" key="6">
    <source>
        <dbReference type="EMBL" id="KAF7423004.1"/>
    </source>
</evidence>
<dbReference type="RefSeq" id="XP_036628036.1">
    <property type="nucleotide sequence ID" value="XM_036780653.1"/>
</dbReference>
<dbReference type="PRINTS" id="PR00792">
    <property type="entry name" value="PEPSIN"/>
</dbReference>
<sequence length="530" mass="56649">MLQFTGLLLLLSLISTPVFGLQVPLSRREVLRRHLRVLPRSDDDPDHEYLHALGVSDFKDIAYSIVMNFGGQDLSVLIDTGSADSWLYDPQNNIQTVNTTTVNGTITYVKGSIAGPIYFATAELAGLSIPSQAYIHTTELTDTPFSGLGISGLLGLSFGPGVRSLEAQLQFGLGNSSILRAPPVVPNILQLYPSLPSFFTIYLGRNDDPNAPADGAGAFTLGEYVHGLESVADAVKIPTTAILDTGFSLPQMPPHVVDAMYSSIPGAVLVEDIATFQAAGVSWLLPCNATPSISFKIGGADFPIHPADLVRPLRFNGVGIALCHNSFEKSVTVREKLGSDIVLGDAFLRNAYVTLGFNYGERNDSGQFDQPFVQLLPLTNLEQASLDLPAIRAKQLEGLTEVSPADARSPTLPPKNSTKANASNDSKIPADDEKPPVSGLLASSNDSDADDTTTTRLLNRYTPVIIGLLAANLLALLILCGLGAYMCIVRNGKSTATKAIMPTTYQPVKSKEDGNPTEFVYPSLYDPPST</sequence>
<dbReference type="GeneID" id="59380986"/>
<name>A0A8H6ZNH3_PLEOS</name>
<evidence type="ECO:0000256" key="4">
    <source>
        <dbReference type="SAM" id="SignalP"/>
    </source>
</evidence>
<gene>
    <name evidence="6" type="ORF">PC9H_011168</name>
</gene>